<dbReference type="InterPro" id="IPR042104">
    <property type="entry name" value="PKS_dehydratase_sf"/>
</dbReference>
<dbReference type="Pfam" id="PF14765">
    <property type="entry name" value="PS-DH"/>
    <property type="match status" value="1"/>
</dbReference>
<gene>
    <name evidence="4" type="ORF">OEA41_008599</name>
</gene>
<evidence type="ECO:0000256" key="1">
    <source>
        <dbReference type="ARBA" id="ARBA00022679"/>
    </source>
</evidence>
<dbReference type="Gene3D" id="3.40.50.150">
    <property type="entry name" value="Vaccinia Virus protein VP39"/>
    <property type="match status" value="1"/>
</dbReference>
<feature type="region of interest" description="N-terminal hotdog fold" evidence="2">
    <location>
        <position position="1"/>
    </location>
</feature>
<dbReference type="Pfam" id="PF23114">
    <property type="entry name" value="NAD-bd_HRPKS_sdrA"/>
    <property type="match status" value="1"/>
</dbReference>
<reference evidence="4" key="1">
    <citation type="submission" date="2022-11" db="EMBL/GenBank/DDBJ databases">
        <title>Chromosomal genome sequence assembly and mating type (MAT) locus characterization of the leprose asexual lichenized fungus Lepraria neglecta (Nyl.) Erichsen.</title>
        <authorList>
            <person name="Allen J.L."/>
            <person name="Pfeffer B."/>
        </authorList>
    </citation>
    <scope>NUCLEOTIDE SEQUENCE</scope>
    <source>
        <strain evidence="4">Allen 5258</strain>
    </source>
</reference>
<dbReference type="InterPro" id="IPR049900">
    <property type="entry name" value="PKS_mFAS_DH"/>
</dbReference>
<dbReference type="InterPro" id="IPR049551">
    <property type="entry name" value="PKS_DH_C"/>
</dbReference>
<feature type="domain" description="PKS/mFAS DH" evidence="3">
    <location>
        <begin position="1"/>
        <end position="116"/>
    </location>
</feature>
<dbReference type="PANTHER" id="PTHR45681">
    <property type="entry name" value="POLYKETIDE SYNTHASE 44-RELATED"/>
    <property type="match status" value="1"/>
</dbReference>
<dbReference type="Pfam" id="PF08242">
    <property type="entry name" value="Methyltransf_12"/>
    <property type="match status" value="1"/>
</dbReference>
<protein>
    <recommendedName>
        <fullName evidence="3">PKS/mFAS DH domain-containing protein</fullName>
    </recommendedName>
</protein>
<evidence type="ECO:0000256" key="2">
    <source>
        <dbReference type="PROSITE-ProRule" id="PRU01363"/>
    </source>
</evidence>
<evidence type="ECO:0000313" key="5">
    <source>
        <dbReference type="Proteomes" id="UP001276659"/>
    </source>
</evidence>
<dbReference type="PANTHER" id="PTHR45681:SF6">
    <property type="entry name" value="POLYKETIDE SYNTHASE 37"/>
    <property type="match status" value="1"/>
</dbReference>
<dbReference type="InterPro" id="IPR011032">
    <property type="entry name" value="GroES-like_sf"/>
</dbReference>
<dbReference type="Gene3D" id="3.90.180.10">
    <property type="entry name" value="Medium-chain alcohol dehydrogenases, catalytic domain"/>
    <property type="match status" value="1"/>
</dbReference>
<dbReference type="Gene3D" id="3.10.129.110">
    <property type="entry name" value="Polyketide synthase dehydratase"/>
    <property type="match status" value="1"/>
</dbReference>
<dbReference type="SUPFAM" id="SSF50129">
    <property type="entry name" value="GroES-like"/>
    <property type="match status" value="1"/>
</dbReference>
<dbReference type="InterPro" id="IPR013154">
    <property type="entry name" value="ADH-like_N"/>
</dbReference>
<dbReference type="CDD" id="cd02440">
    <property type="entry name" value="AdoMet_MTases"/>
    <property type="match status" value="1"/>
</dbReference>
<dbReference type="InterPro" id="IPR056501">
    <property type="entry name" value="NAD-bd_HRPKS_sdrA"/>
</dbReference>
<evidence type="ECO:0000259" key="3">
    <source>
        <dbReference type="PROSITE" id="PS52019"/>
    </source>
</evidence>
<feature type="region of interest" description="C-terminal hotdog fold" evidence="2">
    <location>
        <begin position="1"/>
        <end position="116"/>
    </location>
</feature>
<comment type="caution">
    <text evidence="2">Lacks conserved residue(s) required for the propagation of feature annotation.</text>
</comment>
<dbReference type="Pfam" id="PF08240">
    <property type="entry name" value="ADH_N"/>
    <property type="match status" value="1"/>
</dbReference>
<keyword evidence="5" id="KW-1185">Reference proteome</keyword>
<organism evidence="4 5">
    <name type="scientific">Lepraria neglecta</name>
    <dbReference type="NCBI Taxonomy" id="209136"/>
    <lineage>
        <taxon>Eukaryota</taxon>
        <taxon>Fungi</taxon>
        <taxon>Dikarya</taxon>
        <taxon>Ascomycota</taxon>
        <taxon>Pezizomycotina</taxon>
        <taxon>Lecanoromycetes</taxon>
        <taxon>OSLEUM clade</taxon>
        <taxon>Lecanoromycetidae</taxon>
        <taxon>Lecanorales</taxon>
        <taxon>Lecanorineae</taxon>
        <taxon>Stereocaulaceae</taxon>
        <taxon>Lepraria</taxon>
    </lineage>
</organism>
<dbReference type="InterPro" id="IPR029063">
    <property type="entry name" value="SAM-dependent_MTases_sf"/>
</dbReference>
<sequence>MPAQFEYSFIIHPATLDSCIHAVFAIGARCNQQDQGTPVPTFIEEMFISQSIQKTPGHVFNVYAQSKMKDVGTKANTGPGQQSESLAIFDREQTDFEPRITFNGLVFTSLANNTQEETEIEERRIYYQTEWQPDPSFLSSVQVTEISAAFRKSFPQDDQACISQQATFYYAERALEVVSAENFTAMQPHHRKLYASLTGFCSAVRNGQLGMYPTHNWLCLISDQRAAIFARVRQIPYGTLLCPVGENLSWILRQEVDPLSVMMEDDRLERYYQTYEPIEQFYQQAAVYIRLLGNKNPHLNILEIGAGTGGATLPILEALSNTGTGPPNFTNYDFTDLSPAFFEKAREKIGRWSEFVTFKKLDIESDPAQQGYKPGLYDLIVAVNVVHATSRIENTMKRIRSLLKPGGTLVLMEITVKTMAASLIFGTLPGGQKVAEEESRADGPLLTEEQWDNTLHTTGFTGANSILWDMPDPASHHGSTIISTAPVENRKGALPITIIADADTSEPYSARLRSLLINAGIEHNTASLSEYDPRNRIYIVLCELTRPTLRNPSPSDYEAVKRVTEGALVESSNPDLNLVTGLARTIRVEKGDTMIATLDLDAQNPLSATARAVKIFSVVIINFGKENSAATDVELEYVERNGTVMIPRIIKDQRLDSSVLLATGSAALELQPYCQDSRPLRAEIRTPGLLDSIRFVADDRISGELPDNCVKVQVKESGINFRDIMTALGQISIYPLGYECCGVVSAIGKFVQDLRLGDHIIATVKDGCFCNTIRASTKEVELIPDNIPFEVTAALPVIYFTAY</sequence>
<accession>A0AAD9Z0F2</accession>
<dbReference type="SUPFAM" id="SSF53335">
    <property type="entry name" value="S-adenosyl-L-methionine-dependent methyltransferases"/>
    <property type="match status" value="1"/>
</dbReference>
<evidence type="ECO:0000313" key="4">
    <source>
        <dbReference type="EMBL" id="KAK3169216.1"/>
    </source>
</evidence>
<dbReference type="EMBL" id="JASNWA010000009">
    <property type="protein sequence ID" value="KAK3169216.1"/>
    <property type="molecule type" value="Genomic_DNA"/>
</dbReference>
<dbReference type="Proteomes" id="UP001276659">
    <property type="component" value="Unassembled WGS sequence"/>
</dbReference>
<comment type="caution">
    <text evidence="4">The sequence shown here is derived from an EMBL/GenBank/DDBJ whole genome shotgun (WGS) entry which is preliminary data.</text>
</comment>
<name>A0AAD9Z0F2_9LECA</name>
<dbReference type="InterPro" id="IPR013217">
    <property type="entry name" value="Methyltransf_12"/>
</dbReference>
<dbReference type="AlphaFoldDB" id="A0AAD9Z0F2"/>
<dbReference type="InterPro" id="IPR050444">
    <property type="entry name" value="Polyketide_Synthase"/>
</dbReference>
<dbReference type="GO" id="GO:0016740">
    <property type="term" value="F:transferase activity"/>
    <property type="evidence" value="ECO:0007669"/>
    <property type="project" value="UniProtKB-KW"/>
</dbReference>
<keyword evidence="1" id="KW-0808">Transferase</keyword>
<proteinExistence type="predicted"/>
<dbReference type="PROSITE" id="PS52019">
    <property type="entry name" value="PKS_MFAS_DH"/>
    <property type="match status" value="1"/>
</dbReference>